<feature type="repeat" description="ANK" evidence="1">
    <location>
        <begin position="77"/>
        <end position="109"/>
    </location>
</feature>
<accession>A0A225V5L6</accession>
<dbReference type="InterPro" id="IPR052391">
    <property type="entry name" value="E3_Ligase-Neurotoxin"/>
</dbReference>
<keyword evidence="3" id="KW-1185">Reference proteome</keyword>
<dbReference type="PROSITE" id="PS50088">
    <property type="entry name" value="ANK_REPEAT"/>
    <property type="match status" value="4"/>
</dbReference>
<feature type="non-terminal residue" evidence="2">
    <location>
        <position position="454"/>
    </location>
</feature>
<protein>
    <submittedName>
        <fullName evidence="2">Uncharacterized protein</fullName>
    </submittedName>
</protein>
<reference evidence="3" key="1">
    <citation type="submission" date="2017-03" db="EMBL/GenBank/DDBJ databases">
        <title>Phytopthora megakarya and P. palmivora, two closely related causual agents of cacao black pod achieved similar genome size and gene model numbers by different mechanisms.</title>
        <authorList>
            <person name="Ali S."/>
            <person name="Shao J."/>
            <person name="Larry D.J."/>
            <person name="Kronmiller B."/>
            <person name="Shen D."/>
            <person name="Strem M.D."/>
            <person name="Melnick R.L."/>
            <person name="Guiltinan M.J."/>
            <person name="Tyler B.M."/>
            <person name="Meinhardt L.W."/>
            <person name="Bailey B.A."/>
        </authorList>
    </citation>
    <scope>NUCLEOTIDE SEQUENCE [LARGE SCALE GENOMIC DNA]</scope>
    <source>
        <strain evidence="3">zdho120</strain>
    </source>
</reference>
<dbReference type="OrthoDB" id="120346at2759"/>
<dbReference type="Gene3D" id="1.25.40.20">
    <property type="entry name" value="Ankyrin repeat-containing domain"/>
    <property type="match status" value="3"/>
</dbReference>
<sequence length="454" mass="49671">MVRSEENIERQSAMDGASVRMAEVHVAWLAAGADGDAAAMRLLKSQHPAWLHLQREVRFDDIGSRFCSWKGFHLKTIGASALLTAAWEGQLDILEFLLESGQDPNTGDDNGLTSMMMIIMRLNITTMRCVFRGGVAVRRNLAVDCRDELRESVQLVISTIKLLLKFGANFDTQDENGKTALHCSTSDDAYEVAKYLVDSHATIDAKDKDGKTPLHYCVEEGGLLVTNLLLSACANIDSVDNEGVSPLLLAVQRGDTNVLQLFLNHHQWVVTPHRQDFSSAVMMLAVDNEVEVVVRYVVDNGYTSVDVCNTEGETPLHRAILRRSTSLVELLLELDTTGETVIAVTTVGGQTSLHYAAVYGSSREMEVILRRLEGVSDNLQMRTGTNPMDIVDHEGATCLYAAGTALALTGGNSTQSSGNTAGHRDRDAKVQLLLDHGARLFTLDRLVRELISSS</sequence>
<comment type="caution">
    <text evidence="2">The sequence shown here is derived from an EMBL/GenBank/DDBJ whole genome shotgun (WGS) entry which is preliminary data.</text>
</comment>
<evidence type="ECO:0000313" key="2">
    <source>
        <dbReference type="EMBL" id="OWZ00037.1"/>
    </source>
</evidence>
<feature type="repeat" description="ANK" evidence="1">
    <location>
        <begin position="209"/>
        <end position="241"/>
    </location>
</feature>
<dbReference type="Pfam" id="PF00023">
    <property type="entry name" value="Ank"/>
    <property type="match status" value="1"/>
</dbReference>
<feature type="repeat" description="ANK" evidence="1">
    <location>
        <begin position="176"/>
        <end position="208"/>
    </location>
</feature>
<name>A0A225V5L6_9STRA</name>
<dbReference type="STRING" id="4795.A0A225V5L6"/>
<evidence type="ECO:0000313" key="3">
    <source>
        <dbReference type="Proteomes" id="UP000198211"/>
    </source>
</evidence>
<dbReference type="SMART" id="SM00248">
    <property type="entry name" value="ANK"/>
    <property type="match status" value="8"/>
</dbReference>
<dbReference type="AlphaFoldDB" id="A0A225V5L6"/>
<dbReference type="InterPro" id="IPR036770">
    <property type="entry name" value="Ankyrin_rpt-contain_sf"/>
</dbReference>
<dbReference type="SUPFAM" id="SSF48403">
    <property type="entry name" value="Ankyrin repeat"/>
    <property type="match status" value="1"/>
</dbReference>
<dbReference type="Pfam" id="PF12796">
    <property type="entry name" value="Ank_2"/>
    <property type="match status" value="2"/>
</dbReference>
<proteinExistence type="predicted"/>
<dbReference type="PANTHER" id="PTHR24133">
    <property type="entry name" value="ANKYRIN DOMAIN-CONTAINING"/>
    <property type="match status" value="1"/>
</dbReference>
<feature type="repeat" description="ANK" evidence="1">
    <location>
        <begin position="311"/>
        <end position="333"/>
    </location>
</feature>
<evidence type="ECO:0000256" key="1">
    <source>
        <dbReference type="PROSITE-ProRule" id="PRU00023"/>
    </source>
</evidence>
<dbReference type="PANTHER" id="PTHR24133:SF40">
    <property type="entry name" value="ANKYRIN REPEAT DOMAIN 44"/>
    <property type="match status" value="1"/>
</dbReference>
<dbReference type="InterPro" id="IPR002110">
    <property type="entry name" value="Ankyrin_rpt"/>
</dbReference>
<gene>
    <name evidence="2" type="ORF">PHMEG_00028858</name>
</gene>
<dbReference type="EMBL" id="NBNE01007954">
    <property type="protein sequence ID" value="OWZ00037.1"/>
    <property type="molecule type" value="Genomic_DNA"/>
</dbReference>
<keyword evidence="1" id="KW-0040">ANK repeat</keyword>
<organism evidence="2 3">
    <name type="scientific">Phytophthora megakarya</name>
    <dbReference type="NCBI Taxonomy" id="4795"/>
    <lineage>
        <taxon>Eukaryota</taxon>
        <taxon>Sar</taxon>
        <taxon>Stramenopiles</taxon>
        <taxon>Oomycota</taxon>
        <taxon>Peronosporomycetes</taxon>
        <taxon>Peronosporales</taxon>
        <taxon>Peronosporaceae</taxon>
        <taxon>Phytophthora</taxon>
    </lineage>
</organism>
<dbReference type="PROSITE" id="PS50297">
    <property type="entry name" value="ANK_REP_REGION"/>
    <property type="match status" value="4"/>
</dbReference>
<dbReference type="Proteomes" id="UP000198211">
    <property type="component" value="Unassembled WGS sequence"/>
</dbReference>